<keyword evidence="9" id="KW-1185">Reference proteome</keyword>
<evidence type="ECO:0000256" key="7">
    <source>
        <dbReference type="RuleBase" id="RU368066"/>
    </source>
</evidence>
<dbReference type="PANTHER" id="PTHR12385:SF14">
    <property type="entry name" value="CHOLINE TRANSPORTER-LIKE 2"/>
    <property type="match status" value="1"/>
</dbReference>
<keyword evidence="4" id="KW-1133">Transmembrane helix</keyword>
<evidence type="ECO:0000256" key="1">
    <source>
        <dbReference type="ARBA" id="ARBA00004141"/>
    </source>
</evidence>
<proteinExistence type="inferred from homology"/>
<evidence type="ECO:0000256" key="3">
    <source>
        <dbReference type="ARBA" id="ARBA00022692"/>
    </source>
</evidence>
<keyword evidence="3" id="KW-0812">Transmembrane</keyword>
<dbReference type="GO" id="GO:0022857">
    <property type="term" value="F:transmembrane transporter activity"/>
    <property type="evidence" value="ECO:0007669"/>
    <property type="project" value="UniProtKB-UniRule"/>
</dbReference>
<evidence type="ECO:0000313" key="8">
    <source>
        <dbReference type="EMBL" id="KAK3089546.1"/>
    </source>
</evidence>
<evidence type="ECO:0000256" key="5">
    <source>
        <dbReference type="ARBA" id="ARBA00023136"/>
    </source>
</evidence>
<evidence type="ECO:0000256" key="4">
    <source>
        <dbReference type="ARBA" id="ARBA00022989"/>
    </source>
</evidence>
<reference evidence="8" key="1">
    <citation type="submission" date="2019-08" db="EMBL/GenBank/DDBJ databases">
        <title>The improved chromosome-level genome for the pearl oyster Pinctada fucata martensii using PacBio sequencing and Hi-C.</title>
        <authorList>
            <person name="Zheng Z."/>
        </authorList>
    </citation>
    <scope>NUCLEOTIDE SEQUENCE</scope>
    <source>
        <strain evidence="8">ZZ-2019</strain>
        <tissue evidence="8">Adductor muscle</tissue>
    </source>
</reference>
<dbReference type="Proteomes" id="UP001186944">
    <property type="component" value="Unassembled WGS sequence"/>
</dbReference>
<dbReference type="Pfam" id="PF04515">
    <property type="entry name" value="Choline_transpo"/>
    <property type="match status" value="1"/>
</dbReference>
<comment type="caution">
    <text evidence="8">The sequence shown here is derived from an EMBL/GenBank/DDBJ whole genome shotgun (WGS) entry which is preliminary data.</text>
</comment>
<dbReference type="EMBL" id="VSWD01000010">
    <property type="protein sequence ID" value="KAK3089546.1"/>
    <property type="molecule type" value="Genomic_DNA"/>
</dbReference>
<organism evidence="8 9">
    <name type="scientific">Pinctada imbricata</name>
    <name type="common">Atlantic pearl-oyster</name>
    <name type="synonym">Pinctada martensii</name>
    <dbReference type="NCBI Taxonomy" id="66713"/>
    <lineage>
        <taxon>Eukaryota</taxon>
        <taxon>Metazoa</taxon>
        <taxon>Spiralia</taxon>
        <taxon>Lophotrochozoa</taxon>
        <taxon>Mollusca</taxon>
        <taxon>Bivalvia</taxon>
        <taxon>Autobranchia</taxon>
        <taxon>Pteriomorphia</taxon>
        <taxon>Pterioida</taxon>
        <taxon>Pterioidea</taxon>
        <taxon>Pteriidae</taxon>
        <taxon>Pinctada</taxon>
    </lineage>
</organism>
<evidence type="ECO:0000256" key="6">
    <source>
        <dbReference type="ARBA" id="ARBA00023180"/>
    </source>
</evidence>
<name>A0AA89BPU2_PINIB</name>
<dbReference type="AlphaFoldDB" id="A0AA89BPU2"/>
<keyword evidence="5" id="KW-0472">Membrane</keyword>
<sequence length="125" mass="13476">MPGPSVVNGNFRLKTYLPFQYHGRLQLSCHAILGCGFCKAARQAFLIIVGNAMDLAAINSIGDFTLFLGKAGTVSVVAVVGIELMALCIDTIFICFCEDCDRNNGSDRPYAMSIGLMVSILFCDI</sequence>
<keyword evidence="6" id="KW-0325">Glycoprotein</keyword>
<dbReference type="PANTHER" id="PTHR12385">
    <property type="entry name" value="CHOLINE TRANSPORTER-LIKE (SLC FAMILY 44)"/>
    <property type="match status" value="1"/>
</dbReference>
<evidence type="ECO:0000256" key="2">
    <source>
        <dbReference type="ARBA" id="ARBA00007168"/>
    </source>
</evidence>
<evidence type="ECO:0000313" key="9">
    <source>
        <dbReference type="Proteomes" id="UP001186944"/>
    </source>
</evidence>
<gene>
    <name evidence="8" type="ORF">FSP39_004486</name>
</gene>
<dbReference type="InterPro" id="IPR007603">
    <property type="entry name" value="Choline_transptr-like"/>
</dbReference>
<dbReference type="GO" id="GO:0005886">
    <property type="term" value="C:plasma membrane"/>
    <property type="evidence" value="ECO:0007669"/>
    <property type="project" value="UniProtKB-SubCell"/>
</dbReference>
<comment type="similarity">
    <text evidence="2 7">Belongs to the CTL (choline transporter-like) family.</text>
</comment>
<protein>
    <recommendedName>
        <fullName evidence="7">Choline transporter-like protein</fullName>
    </recommendedName>
</protein>
<comment type="function">
    <text evidence="7">Choline transporter.</text>
</comment>
<accession>A0AA89BPU2</accession>
<comment type="subcellular location">
    <subcellularLocation>
        <location evidence="7">Cell membrane</location>
        <topology evidence="7">Multi-pass membrane protein</topology>
    </subcellularLocation>
    <subcellularLocation>
        <location evidence="1">Membrane</location>
        <topology evidence="1">Multi-pass membrane protein</topology>
    </subcellularLocation>
</comment>